<gene>
    <name evidence="3" type="ORF">rosag_28380</name>
</gene>
<proteinExistence type="predicted"/>
<keyword evidence="4" id="KW-1185">Reference proteome</keyword>
<dbReference type="Pfam" id="PF07589">
    <property type="entry name" value="PEP-CTERM"/>
    <property type="match status" value="1"/>
</dbReference>
<dbReference type="RefSeq" id="WP_284350782.1">
    <property type="nucleotide sequence ID" value="NZ_BRXS01000004.1"/>
</dbReference>
<protein>
    <recommendedName>
        <fullName evidence="2">Ice-binding protein C-terminal domain-containing protein</fullName>
    </recommendedName>
</protein>
<keyword evidence="1" id="KW-0732">Signal</keyword>
<comment type="caution">
    <text evidence="3">The sequence shown here is derived from an EMBL/GenBank/DDBJ whole genome shotgun (WGS) entry which is preliminary data.</text>
</comment>
<evidence type="ECO:0000259" key="2">
    <source>
        <dbReference type="Pfam" id="PF07589"/>
    </source>
</evidence>
<reference evidence="3" key="1">
    <citation type="submission" date="2022-08" db="EMBL/GenBank/DDBJ databases">
        <title>Draft genome sequencing of Roseisolibacter agri AW1220.</title>
        <authorList>
            <person name="Tobiishi Y."/>
            <person name="Tonouchi A."/>
        </authorList>
    </citation>
    <scope>NUCLEOTIDE SEQUENCE</scope>
    <source>
        <strain evidence="3">AW1220</strain>
    </source>
</reference>
<accession>A0AA37QH46</accession>
<sequence length="237" mass="23843">MRLLSAVLARVSPIATVVALLAVAPSSAQASSYFTTFTDRAKYLAQVSASGYTNTQANIGGASNPSSIGGVGVSTNAFMELGTFGSAPALFLHQTEGGNAFSFAPGAAALGFGLSFLGADNPGAATVTVSFNDPFPFGATEESASDGTPSAGRTVQYQLGGEQTGFFGVVLRDGILSSSTINQVTITTDARPTVVTGIDVAAVTTASTVPEPATYALMGTGLLVLAGTSALRRRRAS</sequence>
<dbReference type="Proteomes" id="UP001161325">
    <property type="component" value="Unassembled WGS sequence"/>
</dbReference>
<evidence type="ECO:0000256" key="1">
    <source>
        <dbReference type="SAM" id="SignalP"/>
    </source>
</evidence>
<name>A0AA37QH46_9BACT</name>
<dbReference type="EMBL" id="BRXS01000004">
    <property type="protein sequence ID" value="GLC26325.1"/>
    <property type="molecule type" value="Genomic_DNA"/>
</dbReference>
<feature type="domain" description="Ice-binding protein C-terminal" evidence="2">
    <location>
        <begin position="208"/>
        <end position="234"/>
    </location>
</feature>
<feature type="chain" id="PRO_5041279312" description="Ice-binding protein C-terminal domain-containing protein" evidence="1">
    <location>
        <begin position="31"/>
        <end position="237"/>
    </location>
</feature>
<dbReference type="AlphaFoldDB" id="A0AA37QH46"/>
<organism evidence="3 4">
    <name type="scientific">Roseisolibacter agri</name>
    <dbReference type="NCBI Taxonomy" id="2014610"/>
    <lineage>
        <taxon>Bacteria</taxon>
        <taxon>Pseudomonadati</taxon>
        <taxon>Gemmatimonadota</taxon>
        <taxon>Gemmatimonadia</taxon>
        <taxon>Gemmatimonadales</taxon>
        <taxon>Gemmatimonadaceae</taxon>
        <taxon>Roseisolibacter</taxon>
    </lineage>
</organism>
<evidence type="ECO:0000313" key="3">
    <source>
        <dbReference type="EMBL" id="GLC26325.1"/>
    </source>
</evidence>
<feature type="signal peptide" evidence="1">
    <location>
        <begin position="1"/>
        <end position="30"/>
    </location>
</feature>
<evidence type="ECO:0000313" key="4">
    <source>
        <dbReference type="Proteomes" id="UP001161325"/>
    </source>
</evidence>
<dbReference type="NCBIfam" id="TIGR02595">
    <property type="entry name" value="PEP_CTERM"/>
    <property type="match status" value="1"/>
</dbReference>
<dbReference type="InterPro" id="IPR013424">
    <property type="entry name" value="Ice-binding_C"/>
</dbReference>